<dbReference type="AlphaFoldDB" id="X1PLB1"/>
<dbReference type="PANTHER" id="PTHR30050">
    <property type="entry name" value="CHROMOSOMAL REPLICATION INITIATOR PROTEIN DNAA"/>
    <property type="match status" value="1"/>
</dbReference>
<feature type="domain" description="Chromosomal replication initiator DnaA C-terminal" evidence="1">
    <location>
        <begin position="6"/>
        <end position="75"/>
    </location>
</feature>
<dbReference type="EMBL" id="BARV01032954">
    <property type="protein sequence ID" value="GAI39855.1"/>
    <property type="molecule type" value="Genomic_DNA"/>
</dbReference>
<dbReference type="InterPro" id="IPR013159">
    <property type="entry name" value="DnaA_C"/>
</dbReference>
<feature type="non-terminal residue" evidence="2">
    <location>
        <position position="1"/>
    </location>
</feature>
<dbReference type="Gene3D" id="1.10.1750.10">
    <property type="match status" value="1"/>
</dbReference>
<dbReference type="Pfam" id="PF08299">
    <property type="entry name" value="Bac_DnaA_C"/>
    <property type="match status" value="1"/>
</dbReference>
<dbReference type="GO" id="GO:0005886">
    <property type="term" value="C:plasma membrane"/>
    <property type="evidence" value="ECO:0007669"/>
    <property type="project" value="TreeGrafter"/>
</dbReference>
<dbReference type="PANTHER" id="PTHR30050:SF2">
    <property type="entry name" value="CHROMOSOMAL REPLICATION INITIATOR PROTEIN DNAA"/>
    <property type="match status" value="1"/>
</dbReference>
<dbReference type="GO" id="GO:0003688">
    <property type="term" value="F:DNA replication origin binding"/>
    <property type="evidence" value="ECO:0007669"/>
    <property type="project" value="TreeGrafter"/>
</dbReference>
<gene>
    <name evidence="2" type="ORF">S06H3_51875</name>
</gene>
<protein>
    <recommendedName>
        <fullName evidence="1">Chromosomal replication initiator DnaA C-terminal domain-containing protein</fullName>
    </recommendedName>
</protein>
<organism evidence="2">
    <name type="scientific">marine sediment metagenome</name>
    <dbReference type="NCBI Taxonomy" id="412755"/>
    <lineage>
        <taxon>unclassified sequences</taxon>
        <taxon>metagenomes</taxon>
        <taxon>ecological metagenomes</taxon>
    </lineage>
</organism>
<dbReference type="GO" id="GO:0005524">
    <property type="term" value="F:ATP binding"/>
    <property type="evidence" value="ECO:0007669"/>
    <property type="project" value="InterPro"/>
</dbReference>
<dbReference type="InterPro" id="IPR010921">
    <property type="entry name" value="Trp_repressor/repl_initiator"/>
</dbReference>
<dbReference type="CDD" id="cd06571">
    <property type="entry name" value="Bac_DnaA_C"/>
    <property type="match status" value="1"/>
</dbReference>
<dbReference type="GO" id="GO:0006275">
    <property type="term" value="P:regulation of DNA replication"/>
    <property type="evidence" value="ECO:0007669"/>
    <property type="project" value="InterPro"/>
</dbReference>
<evidence type="ECO:0000313" key="2">
    <source>
        <dbReference type="EMBL" id="GAI39855.1"/>
    </source>
</evidence>
<comment type="caution">
    <text evidence="2">The sequence shown here is derived from an EMBL/GenBank/DDBJ whole genome shotgun (WGS) entry which is preliminary data.</text>
</comment>
<reference evidence="2" key="1">
    <citation type="journal article" date="2014" name="Front. Microbiol.">
        <title>High frequency of phylogenetically diverse reductive dehalogenase-homologous genes in deep subseafloor sedimentary metagenomes.</title>
        <authorList>
            <person name="Kawai M."/>
            <person name="Futagami T."/>
            <person name="Toyoda A."/>
            <person name="Takaki Y."/>
            <person name="Nishi S."/>
            <person name="Hori S."/>
            <person name="Arai W."/>
            <person name="Tsubouchi T."/>
            <person name="Morono Y."/>
            <person name="Uchiyama I."/>
            <person name="Ito T."/>
            <person name="Fujiyama A."/>
            <person name="Inagaki F."/>
            <person name="Takami H."/>
        </authorList>
    </citation>
    <scope>NUCLEOTIDE SEQUENCE</scope>
    <source>
        <strain evidence="2">Expedition CK06-06</strain>
    </source>
</reference>
<proteinExistence type="predicted"/>
<dbReference type="SMART" id="SM00760">
    <property type="entry name" value="Bac_DnaA_C"/>
    <property type="match status" value="1"/>
</dbReference>
<evidence type="ECO:0000259" key="1">
    <source>
        <dbReference type="SMART" id="SM00760"/>
    </source>
</evidence>
<accession>X1PLB1</accession>
<dbReference type="GO" id="GO:0006270">
    <property type="term" value="P:DNA replication initiation"/>
    <property type="evidence" value="ECO:0007669"/>
    <property type="project" value="InterPro"/>
</dbReference>
<name>X1PLB1_9ZZZZ</name>
<sequence>GHASTTSSLVIEAVADSFQLDVTDLKGSKRDKETTLARRVAMYLLRQETNCSLAQIGQELGGRDPSAVTNACQRIASDIATSPFLRRKISDIQKNINPQSIVKHSE</sequence>
<dbReference type="SUPFAM" id="SSF48295">
    <property type="entry name" value="TrpR-like"/>
    <property type="match status" value="1"/>
</dbReference>